<evidence type="ECO:0000259" key="2">
    <source>
        <dbReference type="Pfam" id="PF20434"/>
    </source>
</evidence>
<dbReference type="GeneID" id="42981815"/>
<dbReference type="InterPro" id="IPR049492">
    <property type="entry name" value="BD-FAE-like_dom"/>
</dbReference>
<dbReference type="Gene3D" id="3.40.50.1820">
    <property type="entry name" value="alpha/beta hydrolase"/>
    <property type="match status" value="1"/>
</dbReference>
<reference evidence="3 4" key="1">
    <citation type="submission" date="2016-03" db="EMBL/GenBank/DDBJ databases">
        <title>Pediococcus and Lactobacillus from brewery environment - whole genome sequencing and assembly.</title>
        <authorList>
            <person name="Behr J."/>
            <person name="Geissler A.J."/>
            <person name="Vogel R.F."/>
        </authorList>
    </citation>
    <scope>NUCLEOTIDE SEQUENCE [LARGE SCALE GENOMIC DNA]</scope>
    <source>
        <strain evidence="3 4">TMW 1.1989</strain>
    </source>
</reference>
<dbReference type="InterPro" id="IPR050300">
    <property type="entry name" value="GDXG_lipolytic_enzyme"/>
</dbReference>
<evidence type="ECO:0000256" key="1">
    <source>
        <dbReference type="ARBA" id="ARBA00022801"/>
    </source>
</evidence>
<evidence type="ECO:0000313" key="3">
    <source>
        <dbReference type="EMBL" id="ANK62383.1"/>
    </source>
</evidence>
<dbReference type="GO" id="GO:0016787">
    <property type="term" value="F:hydrolase activity"/>
    <property type="evidence" value="ECO:0007669"/>
    <property type="project" value="UniProtKB-KW"/>
</dbReference>
<dbReference type="AlphaFoldDB" id="A0A192H278"/>
<organism evidence="3 4">
    <name type="scientific">Loigolactobacillus backii</name>
    <dbReference type="NCBI Taxonomy" id="375175"/>
    <lineage>
        <taxon>Bacteria</taxon>
        <taxon>Bacillati</taxon>
        <taxon>Bacillota</taxon>
        <taxon>Bacilli</taxon>
        <taxon>Lactobacillales</taxon>
        <taxon>Lactobacillaceae</taxon>
        <taxon>Loigolactobacillus</taxon>
    </lineage>
</organism>
<dbReference type="EMBL" id="CP014873">
    <property type="protein sequence ID" value="ANK62383.1"/>
    <property type="molecule type" value="Genomic_DNA"/>
</dbReference>
<dbReference type="RefSeq" id="WP_068281132.1">
    <property type="nucleotide sequence ID" value="NZ_CP014873.1"/>
</dbReference>
<protein>
    <submittedName>
        <fullName evidence="3">Esterase</fullName>
    </submittedName>
</protein>
<dbReference type="STRING" id="375175.AYR53_06070"/>
<dbReference type="SUPFAM" id="SSF53474">
    <property type="entry name" value="alpha/beta-Hydrolases"/>
    <property type="match status" value="1"/>
</dbReference>
<sequence>MKTLTLPLPQISERVASAYLQGYVRELDPKITQTAYPALIIVPGGSYTHIPEAQAETMALAFAAHGLQVFYLRYHFIKDTAPKPLLPQPIIDLGAAVLTLRQHASEFRINPTQIIAAGFSVGGHIVSLYADYWQSKWLTQALNVHPEQLKLTAAILSYPVIRLDAGFPASQEQLTKITDQPAKFAADEAVTNANPPTFIWHTMDDPMVPVSNSLRYLTALYQQKIPVEAHFFHHGPHGLALANQQTAWKADANQPHVAHWVDLAIEWLNETLALNLF</sequence>
<feature type="domain" description="BD-FAE-like" evidence="2">
    <location>
        <begin position="29"/>
        <end position="215"/>
    </location>
</feature>
<keyword evidence="4" id="KW-1185">Reference proteome</keyword>
<dbReference type="OrthoDB" id="9794725at2"/>
<evidence type="ECO:0000313" key="4">
    <source>
        <dbReference type="Proteomes" id="UP000078582"/>
    </source>
</evidence>
<dbReference type="Proteomes" id="UP000078582">
    <property type="component" value="Chromosome"/>
</dbReference>
<keyword evidence="1" id="KW-0378">Hydrolase</keyword>
<dbReference type="PANTHER" id="PTHR48081:SF6">
    <property type="entry name" value="PEPTIDASE S9 PROLYL OLIGOPEPTIDASE CATALYTIC DOMAIN-CONTAINING PROTEIN"/>
    <property type="match status" value="1"/>
</dbReference>
<dbReference type="PANTHER" id="PTHR48081">
    <property type="entry name" value="AB HYDROLASE SUPERFAMILY PROTEIN C4A8.06C"/>
    <property type="match status" value="1"/>
</dbReference>
<dbReference type="InterPro" id="IPR029058">
    <property type="entry name" value="AB_hydrolase_fold"/>
</dbReference>
<accession>A0A192H278</accession>
<proteinExistence type="predicted"/>
<dbReference type="Pfam" id="PF20434">
    <property type="entry name" value="BD-FAE"/>
    <property type="match status" value="1"/>
</dbReference>
<name>A0A192H278_9LACO</name>
<gene>
    <name evidence="3" type="ORF">AYR53_06070</name>
</gene>